<dbReference type="InterPro" id="IPR019888">
    <property type="entry name" value="Tscrpt_reg_AsnC-like"/>
</dbReference>
<keyword evidence="2" id="KW-0238">DNA-binding</keyword>
<evidence type="ECO:0000256" key="2">
    <source>
        <dbReference type="ARBA" id="ARBA00023125"/>
    </source>
</evidence>
<sequence>MTAPGELPNARGGEGNAGFVGLDLGGDADAHGVLSRGCGVRVRSSTGPQPESSLTVKSVALDETDHRIIKLLLRNGRAPFASIGAEVGLSPHGAADRVRRLQRAGVITGFSANVDSQTLGRSLEALIDVRLMPSTDSTHFERLAGGLDAVREVLFLTGRWDYQVSVACTDADDLDRTVRALRQQGGAAQTETRIVMRRSAV</sequence>
<dbReference type="InterPro" id="IPR011008">
    <property type="entry name" value="Dimeric_a/b-barrel"/>
</dbReference>
<name>A0A9X3N4E5_9ACTN</name>
<dbReference type="Pfam" id="PF13404">
    <property type="entry name" value="HTH_AsnC-type"/>
    <property type="match status" value="1"/>
</dbReference>
<reference evidence="5" key="1">
    <citation type="submission" date="2022-10" db="EMBL/GenBank/DDBJ databases">
        <title>The WGS of Solirubrobacter phytolaccae KCTC 29190.</title>
        <authorList>
            <person name="Jiang Z."/>
        </authorList>
    </citation>
    <scope>NUCLEOTIDE SEQUENCE</scope>
    <source>
        <strain evidence="5">KCTC 29190</strain>
    </source>
</reference>
<dbReference type="SUPFAM" id="SSF54909">
    <property type="entry name" value="Dimeric alpha+beta barrel"/>
    <property type="match status" value="1"/>
</dbReference>
<dbReference type="GO" id="GO:0043565">
    <property type="term" value="F:sequence-specific DNA binding"/>
    <property type="evidence" value="ECO:0007669"/>
    <property type="project" value="InterPro"/>
</dbReference>
<dbReference type="PANTHER" id="PTHR30154:SF54">
    <property type="entry name" value="POSSIBLE TRANSCRIPTIONAL REGULATORY PROTEIN (PROBABLY LRP_ASNC-FAMILY)"/>
    <property type="match status" value="1"/>
</dbReference>
<evidence type="ECO:0000313" key="5">
    <source>
        <dbReference type="EMBL" id="MDA0179503.1"/>
    </source>
</evidence>
<evidence type="ECO:0000256" key="3">
    <source>
        <dbReference type="ARBA" id="ARBA00023163"/>
    </source>
</evidence>
<dbReference type="GO" id="GO:0043200">
    <property type="term" value="P:response to amino acid"/>
    <property type="evidence" value="ECO:0007669"/>
    <property type="project" value="TreeGrafter"/>
</dbReference>
<proteinExistence type="predicted"/>
<dbReference type="Pfam" id="PF01037">
    <property type="entry name" value="AsnC_trans_reg"/>
    <property type="match status" value="1"/>
</dbReference>
<dbReference type="GO" id="GO:0005829">
    <property type="term" value="C:cytosol"/>
    <property type="evidence" value="ECO:0007669"/>
    <property type="project" value="TreeGrafter"/>
</dbReference>
<dbReference type="PANTHER" id="PTHR30154">
    <property type="entry name" value="LEUCINE-RESPONSIVE REGULATORY PROTEIN"/>
    <property type="match status" value="1"/>
</dbReference>
<organism evidence="5 6">
    <name type="scientific">Solirubrobacter phytolaccae</name>
    <dbReference type="NCBI Taxonomy" id="1404360"/>
    <lineage>
        <taxon>Bacteria</taxon>
        <taxon>Bacillati</taxon>
        <taxon>Actinomycetota</taxon>
        <taxon>Thermoleophilia</taxon>
        <taxon>Solirubrobacterales</taxon>
        <taxon>Solirubrobacteraceae</taxon>
        <taxon>Solirubrobacter</taxon>
    </lineage>
</organism>
<dbReference type="Gene3D" id="3.30.70.920">
    <property type="match status" value="1"/>
</dbReference>
<protein>
    <submittedName>
        <fullName evidence="5">Lrp/AsnC family transcriptional regulator</fullName>
    </submittedName>
</protein>
<keyword evidence="3" id="KW-0804">Transcription</keyword>
<evidence type="ECO:0000259" key="4">
    <source>
        <dbReference type="PROSITE" id="PS50956"/>
    </source>
</evidence>
<dbReference type="PROSITE" id="PS50956">
    <property type="entry name" value="HTH_ASNC_2"/>
    <property type="match status" value="1"/>
</dbReference>
<gene>
    <name evidence="5" type="ORF">OJ997_04280</name>
</gene>
<feature type="domain" description="HTH asnC-type" evidence="4">
    <location>
        <begin position="61"/>
        <end position="122"/>
    </location>
</feature>
<dbReference type="Gene3D" id="1.10.10.10">
    <property type="entry name" value="Winged helix-like DNA-binding domain superfamily/Winged helix DNA-binding domain"/>
    <property type="match status" value="1"/>
</dbReference>
<accession>A0A9X3N4E5</accession>
<dbReference type="EMBL" id="JAPDDP010000005">
    <property type="protein sequence ID" value="MDA0179503.1"/>
    <property type="molecule type" value="Genomic_DNA"/>
</dbReference>
<dbReference type="InterPro" id="IPR000485">
    <property type="entry name" value="AsnC-type_HTH_dom"/>
</dbReference>
<keyword evidence="6" id="KW-1185">Reference proteome</keyword>
<keyword evidence="1" id="KW-0805">Transcription regulation</keyword>
<dbReference type="SUPFAM" id="SSF46785">
    <property type="entry name" value="Winged helix' DNA-binding domain"/>
    <property type="match status" value="1"/>
</dbReference>
<dbReference type="SMART" id="SM00344">
    <property type="entry name" value="HTH_ASNC"/>
    <property type="match status" value="1"/>
</dbReference>
<dbReference type="Proteomes" id="UP001147653">
    <property type="component" value="Unassembled WGS sequence"/>
</dbReference>
<comment type="caution">
    <text evidence="5">The sequence shown here is derived from an EMBL/GenBank/DDBJ whole genome shotgun (WGS) entry which is preliminary data.</text>
</comment>
<evidence type="ECO:0000313" key="6">
    <source>
        <dbReference type="Proteomes" id="UP001147653"/>
    </source>
</evidence>
<dbReference type="InterPro" id="IPR036388">
    <property type="entry name" value="WH-like_DNA-bd_sf"/>
</dbReference>
<dbReference type="RefSeq" id="WP_270023788.1">
    <property type="nucleotide sequence ID" value="NZ_JAPDDP010000005.1"/>
</dbReference>
<dbReference type="PRINTS" id="PR00033">
    <property type="entry name" value="HTHASNC"/>
</dbReference>
<dbReference type="AlphaFoldDB" id="A0A9X3N4E5"/>
<dbReference type="InterPro" id="IPR036390">
    <property type="entry name" value="WH_DNA-bd_sf"/>
</dbReference>
<evidence type="ECO:0000256" key="1">
    <source>
        <dbReference type="ARBA" id="ARBA00023015"/>
    </source>
</evidence>
<dbReference type="InterPro" id="IPR019887">
    <property type="entry name" value="Tscrpt_reg_AsnC/Lrp_C"/>
</dbReference>